<evidence type="ECO:0000256" key="2">
    <source>
        <dbReference type="SAM" id="SignalP"/>
    </source>
</evidence>
<protein>
    <submittedName>
        <fullName evidence="4">Alkaline phosphatase, putative</fullName>
        <ecNumber evidence="4">3.1.3.1</ecNumber>
    </submittedName>
</protein>
<keyword evidence="1" id="KW-0812">Transmembrane</keyword>
<dbReference type="Proteomes" id="UP000219860">
    <property type="component" value="Chromosome 8"/>
</dbReference>
<evidence type="ECO:0000256" key="1">
    <source>
        <dbReference type="SAM" id="Phobius"/>
    </source>
</evidence>
<dbReference type="Proteomes" id="UP000516480">
    <property type="component" value="Chromosome 8"/>
</dbReference>
<dbReference type="VEuPathDB" id="PlasmoDB:PBANKA_0813400"/>
<keyword evidence="1" id="KW-1133">Transmembrane helix</keyword>
<dbReference type="InterPro" id="IPR038607">
    <property type="entry name" value="PhoD-like_sf"/>
</dbReference>
<evidence type="ECO:0000259" key="3">
    <source>
        <dbReference type="Pfam" id="PF09423"/>
    </source>
</evidence>
<evidence type="ECO:0000313" key="5">
    <source>
        <dbReference type="EMBL" id="SCN24418.1"/>
    </source>
</evidence>
<evidence type="ECO:0000313" key="6">
    <source>
        <dbReference type="EMBL" id="SCO60802.1"/>
    </source>
</evidence>
<dbReference type="InterPro" id="IPR029052">
    <property type="entry name" value="Metallo-depent_PP-like"/>
</dbReference>
<dbReference type="EMBL" id="LT614634">
    <property type="protein sequence ID" value="SCN24418.1"/>
    <property type="molecule type" value="Genomic_DNA"/>
</dbReference>
<feature type="chain" id="PRO_5014058305" evidence="2">
    <location>
        <begin position="22"/>
        <end position="454"/>
    </location>
</feature>
<dbReference type="AlphaFoldDB" id="A0A1C6YCI3"/>
<evidence type="ECO:0000313" key="8">
    <source>
        <dbReference type="Proteomes" id="UP000220214"/>
    </source>
</evidence>
<dbReference type="EMBL" id="LT608256">
    <property type="protein sequence ID" value="SCO60802.1"/>
    <property type="molecule type" value="Genomic_DNA"/>
</dbReference>
<dbReference type="Gene3D" id="3.60.21.70">
    <property type="entry name" value="PhoD-like phosphatase"/>
    <property type="match status" value="1"/>
</dbReference>
<accession>A0A1C6YCI3</accession>
<dbReference type="SUPFAM" id="SSF56300">
    <property type="entry name" value="Metallo-dependent phosphatases"/>
    <property type="match status" value="1"/>
</dbReference>
<name>A0A1C6YCI3_PLABE</name>
<feature type="domain" description="PhoD-like phosphatase metallophosphatase" evidence="3">
    <location>
        <begin position="161"/>
        <end position="312"/>
    </location>
</feature>
<keyword evidence="1" id="KW-0472">Membrane</keyword>
<dbReference type="Proteomes" id="UP000220214">
    <property type="component" value="Chromosome 8"/>
</dbReference>
<evidence type="ECO:0000313" key="4">
    <source>
        <dbReference type="EMBL" id="SCM21026.1"/>
    </source>
</evidence>
<dbReference type="Pfam" id="PF09423">
    <property type="entry name" value="PhoD"/>
    <property type="match status" value="1"/>
</dbReference>
<reference evidence="7 9" key="1">
    <citation type="submission" date="2016-08" db="EMBL/GenBank/DDBJ databases">
        <authorList>
            <consortium name="Pathogen Informatics"/>
        </authorList>
    </citation>
    <scope>NUCLEOTIDE SEQUENCE [LARGE SCALE GENOMIC DNA]</scope>
    <source>
        <strain evidence="4 9">NK65 ny</strain>
        <strain evidence="5 8">NK65e</strain>
        <strain evidence="6 7">SP11 Antwerpcl1</strain>
    </source>
</reference>
<gene>
    <name evidence="5" type="ORF">PBNK65E_000149200</name>
    <name evidence="4" type="ORF">PBNK65NY_000148500</name>
    <name evidence="6" type="ORF">PBSP11A_000148500</name>
</gene>
<organism evidence="4 9">
    <name type="scientific">Plasmodium berghei</name>
    <dbReference type="NCBI Taxonomy" id="5821"/>
    <lineage>
        <taxon>Eukaryota</taxon>
        <taxon>Sar</taxon>
        <taxon>Alveolata</taxon>
        <taxon>Apicomplexa</taxon>
        <taxon>Aconoidasida</taxon>
        <taxon>Haemosporida</taxon>
        <taxon>Plasmodiidae</taxon>
        <taxon>Plasmodium</taxon>
        <taxon>Plasmodium (Vinckeia)</taxon>
    </lineage>
</organism>
<dbReference type="InterPro" id="IPR018946">
    <property type="entry name" value="PhoD-like_MPP"/>
</dbReference>
<feature type="signal peptide" evidence="2">
    <location>
        <begin position="1"/>
        <end position="21"/>
    </location>
</feature>
<evidence type="ECO:0000313" key="7">
    <source>
        <dbReference type="Proteomes" id="UP000219860"/>
    </source>
</evidence>
<feature type="transmembrane region" description="Helical" evidence="1">
    <location>
        <begin position="406"/>
        <end position="428"/>
    </location>
</feature>
<dbReference type="PANTHER" id="PTHR33987:SF1">
    <property type="entry name" value="CALCINEURIN-LIKE METALLO-PHOSPHOESTERASE SUPERFAMILY PROTEIN"/>
    <property type="match status" value="1"/>
</dbReference>
<proteinExistence type="predicted"/>
<dbReference type="PANTHER" id="PTHR33987">
    <property type="entry name" value="CALCINEURIN-LIKE METALLO-PHOSPHOESTERASE SUPERFAMILY PROTEIN"/>
    <property type="match status" value="1"/>
</dbReference>
<evidence type="ECO:0000313" key="9">
    <source>
        <dbReference type="Proteomes" id="UP000516480"/>
    </source>
</evidence>
<dbReference type="GO" id="GO:0004035">
    <property type="term" value="F:alkaline phosphatase activity"/>
    <property type="evidence" value="ECO:0007669"/>
    <property type="project" value="UniProtKB-EC"/>
</dbReference>
<keyword evidence="4" id="KW-0378">Hydrolase</keyword>
<dbReference type="EC" id="3.1.3.1" evidence="4"/>
<dbReference type="EMBL" id="LT608144">
    <property type="protein sequence ID" value="SCM21026.1"/>
    <property type="molecule type" value="Genomic_DNA"/>
</dbReference>
<sequence length="454" mass="53313">MMKKFMNIIFFLCVCATYVSSQADQIINERLDKFVFLSCNNHKKKPNTNLIKSIEKKKPQLMLWIGDYFYSECRELKCLKEAYEYIKKDKYYINIKKKFTIDGIYDDHDYNCNNGDRLYKYKKESKTMYLDYLGVDKNDIRYKRNGAYFSKLYIDPNDENNQVKIIILDTRYNKDPYPYYSIESHNDHFISLALSLLSRVHASLFGFYCNSNNDILGNEQWKWLEKEFTNSKARAHIVISSIQVFANFIINENWGLMPAALKRLKALIKKTKPKGLVFLSGDVHYGSIIGNEEDIIEVTSSNVNQENIFSPIINYFAYYISYLLNKKTPFIFDKIYGFSNYGEINITYPDKNKINLKISINSSNGEEVISANQSFNNQKDIYVKTKDIHLINDDFACLSCKSKSKVFMIFIAYILYILWCLQIFFIILKIIIHKKGAKEIHNSNKEDAVQKKNK</sequence>
<dbReference type="CDD" id="cd07389">
    <property type="entry name" value="MPP_PhoD"/>
    <property type="match status" value="1"/>
</dbReference>
<keyword evidence="2" id="KW-0732">Signal</keyword>
<dbReference type="OrthoDB" id="10266805at2759"/>